<dbReference type="EMBL" id="CP022358">
    <property type="protein sequence ID" value="ASK69103.1"/>
    <property type="molecule type" value="Genomic_DNA"/>
</dbReference>
<proteinExistence type="predicted"/>
<dbReference type="KEGG" id="sbj:CF168_09565"/>
<dbReference type="CDD" id="cd02440">
    <property type="entry name" value="AdoMet_MTases"/>
    <property type="match status" value="1"/>
</dbReference>
<dbReference type="Proteomes" id="UP000198367">
    <property type="component" value="Chromosome"/>
</dbReference>
<gene>
    <name evidence="2" type="ORF">CF168_09565</name>
</gene>
<feature type="domain" description="Methyltransferase" evidence="1">
    <location>
        <begin position="51"/>
        <end position="90"/>
    </location>
</feature>
<dbReference type="InterPro" id="IPR041698">
    <property type="entry name" value="Methyltransf_25"/>
</dbReference>
<evidence type="ECO:0000259" key="1">
    <source>
        <dbReference type="Pfam" id="PF13649"/>
    </source>
</evidence>
<dbReference type="Gene3D" id="3.40.50.150">
    <property type="entry name" value="Vaccinia Virus protein VP39"/>
    <property type="match status" value="1"/>
</dbReference>
<name>A0A220UN54_9GAMM</name>
<reference evidence="2 3" key="1">
    <citation type="submission" date="2017-07" db="EMBL/GenBank/DDBJ databases">
        <title>Phenotypical and genomic characterization of a clinical isolate of Shewanella bicestrii sp. nov. producing an extended-spectrum beta-lactamase and a new oxacillinase variant.</title>
        <authorList>
            <person name="Jousset A.B."/>
            <person name="Bonnin R.A."/>
            <person name="Girlich D."/>
            <person name="Dabos L."/>
            <person name="Potron A."/>
            <person name="Dortet L."/>
            <person name="Glaser P."/>
            <person name="Naas T."/>
        </authorList>
    </citation>
    <scope>NUCLEOTIDE SEQUENCE [LARGE SCALE GENOMIC DNA]</scope>
    <source>
        <strain evidence="2 3">JAB-1</strain>
    </source>
</reference>
<evidence type="ECO:0000313" key="2">
    <source>
        <dbReference type="EMBL" id="ASK69103.1"/>
    </source>
</evidence>
<dbReference type="InterPro" id="IPR029063">
    <property type="entry name" value="SAM-dependent_MTases_sf"/>
</dbReference>
<dbReference type="SUPFAM" id="SSF53335">
    <property type="entry name" value="S-adenosyl-L-methionine-dependent methyltransferases"/>
    <property type="match status" value="1"/>
</dbReference>
<dbReference type="RefSeq" id="WP_089067695.1">
    <property type="nucleotide sequence ID" value="NZ_CP022358.1"/>
</dbReference>
<dbReference type="Pfam" id="PF13649">
    <property type="entry name" value="Methyltransf_25"/>
    <property type="match status" value="1"/>
</dbReference>
<protein>
    <recommendedName>
        <fullName evidence="1">Methyltransferase domain-containing protein</fullName>
    </recommendedName>
</protein>
<sequence length="119" mass="13156">MKAQAQDHYQVTVATFDKYAKQYQDKYLEFAPYTQTYDSLLNYLTEHSRLLDISCGPGNISRYLVAKEPRLTVFGIDLAPQMIALAKNVPSGHIEVAAGLADVGNGVSQFVAMVEQLSP</sequence>
<evidence type="ECO:0000313" key="3">
    <source>
        <dbReference type="Proteomes" id="UP000198367"/>
    </source>
</evidence>
<accession>A0A220UN54</accession>
<dbReference type="AlphaFoldDB" id="A0A220UN54"/>
<organism evidence="2 3">
    <name type="scientific">Shewanella bicestrii</name>
    <dbReference type="NCBI Taxonomy" id="2018305"/>
    <lineage>
        <taxon>Bacteria</taxon>
        <taxon>Pseudomonadati</taxon>
        <taxon>Pseudomonadota</taxon>
        <taxon>Gammaproteobacteria</taxon>
        <taxon>Alteromonadales</taxon>
        <taxon>Shewanellaceae</taxon>
        <taxon>Shewanella</taxon>
    </lineage>
</organism>
<keyword evidence="3" id="KW-1185">Reference proteome</keyword>